<evidence type="ECO:0000313" key="9">
    <source>
        <dbReference type="Proteomes" id="UP001169066"/>
    </source>
</evidence>
<evidence type="ECO:0000256" key="3">
    <source>
        <dbReference type="ARBA" id="ARBA00023125"/>
    </source>
</evidence>
<name>A0ABT7QQB3_9BACT</name>
<dbReference type="Pfam" id="PF00072">
    <property type="entry name" value="Response_reg"/>
    <property type="match status" value="1"/>
</dbReference>
<evidence type="ECO:0000313" key="8">
    <source>
        <dbReference type="EMBL" id="MDM5263180.1"/>
    </source>
</evidence>
<dbReference type="InterPro" id="IPR039420">
    <property type="entry name" value="WalR-like"/>
</dbReference>
<keyword evidence="9" id="KW-1185">Reference proteome</keyword>
<dbReference type="EMBL" id="JAQIBC010000001">
    <property type="protein sequence ID" value="MDM5263180.1"/>
    <property type="molecule type" value="Genomic_DNA"/>
</dbReference>
<evidence type="ECO:0000256" key="2">
    <source>
        <dbReference type="ARBA" id="ARBA00023012"/>
    </source>
</evidence>
<dbReference type="InterPro" id="IPR036388">
    <property type="entry name" value="WH-like_DNA-bd_sf"/>
</dbReference>
<evidence type="ECO:0000256" key="5">
    <source>
        <dbReference type="PROSITE-ProRule" id="PRU01091"/>
    </source>
</evidence>
<dbReference type="PANTHER" id="PTHR48111">
    <property type="entry name" value="REGULATOR OF RPOS"/>
    <property type="match status" value="1"/>
</dbReference>
<feature type="modified residue" description="4-aspartylphosphate" evidence="4">
    <location>
        <position position="59"/>
    </location>
</feature>
<dbReference type="SUPFAM" id="SSF52172">
    <property type="entry name" value="CheY-like"/>
    <property type="match status" value="1"/>
</dbReference>
<keyword evidence="3 5" id="KW-0238">DNA-binding</keyword>
<proteinExistence type="predicted"/>
<organism evidence="8 9">
    <name type="scientific">Sulfurovum xiamenensis</name>
    <dbReference type="NCBI Taxonomy" id="3019066"/>
    <lineage>
        <taxon>Bacteria</taxon>
        <taxon>Pseudomonadati</taxon>
        <taxon>Campylobacterota</taxon>
        <taxon>Epsilonproteobacteria</taxon>
        <taxon>Campylobacterales</taxon>
        <taxon>Sulfurovaceae</taxon>
        <taxon>Sulfurovum</taxon>
    </lineage>
</organism>
<dbReference type="Gene3D" id="3.40.50.2300">
    <property type="match status" value="1"/>
</dbReference>
<reference evidence="8" key="1">
    <citation type="submission" date="2023-01" db="EMBL/GenBank/DDBJ databases">
        <title>Sulfurovum sp. XTW-4 genome assembly.</title>
        <authorList>
            <person name="Wang J."/>
        </authorList>
    </citation>
    <scope>NUCLEOTIDE SEQUENCE</scope>
    <source>
        <strain evidence="8">XTW-4</strain>
    </source>
</reference>
<gene>
    <name evidence="8" type="ORF">PF327_03145</name>
</gene>
<evidence type="ECO:0000256" key="1">
    <source>
        <dbReference type="ARBA" id="ARBA00022553"/>
    </source>
</evidence>
<feature type="domain" description="Response regulatory" evidence="6">
    <location>
        <begin position="10"/>
        <end position="124"/>
    </location>
</feature>
<comment type="caution">
    <text evidence="8">The sequence shown here is derived from an EMBL/GenBank/DDBJ whole genome shotgun (WGS) entry which is preliminary data.</text>
</comment>
<protein>
    <submittedName>
        <fullName evidence="8">Response regulator transcription factor</fullName>
    </submittedName>
</protein>
<keyword evidence="1 4" id="KW-0597">Phosphoprotein</keyword>
<dbReference type="Pfam" id="PF00486">
    <property type="entry name" value="Trans_reg_C"/>
    <property type="match status" value="1"/>
</dbReference>
<evidence type="ECO:0000259" key="7">
    <source>
        <dbReference type="PROSITE" id="PS51755"/>
    </source>
</evidence>
<dbReference type="InterPro" id="IPR001867">
    <property type="entry name" value="OmpR/PhoB-type_DNA-bd"/>
</dbReference>
<dbReference type="PROSITE" id="PS50110">
    <property type="entry name" value="RESPONSE_REGULATORY"/>
    <property type="match status" value="1"/>
</dbReference>
<feature type="domain" description="OmpR/PhoB-type" evidence="7">
    <location>
        <begin position="132"/>
        <end position="229"/>
    </location>
</feature>
<dbReference type="RefSeq" id="WP_289401286.1">
    <property type="nucleotide sequence ID" value="NZ_JAQIBC010000001.1"/>
</dbReference>
<evidence type="ECO:0000259" key="6">
    <source>
        <dbReference type="PROSITE" id="PS50110"/>
    </source>
</evidence>
<sequence length="229" mass="26770">MVKAIDPTATILSIEDNEDLLELETFHLLKEGYKVIGATSTKGVESILEQENIDLMLVDRTLPRVEGSEFVSYLRDKGVTIPVMFVSAKDRDEEIEEGFLRGGDDYLRKPFNMKELLYRVKAILRRTNAIEHERLTARDIIMDFNTRKTYIDSQEIELTKLEFELLSLFIKNKNKALGREYLIQNIWNENEDIQKRTVNVTINRLKKKIDPHEDKEYIVPVRGIGYKFQ</sequence>
<dbReference type="SMART" id="SM00862">
    <property type="entry name" value="Trans_reg_C"/>
    <property type="match status" value="1"/>
</dbReference>
<dbReference type="Proteomes" id="UP001169066">
    <property type="component" value="Unassembled WGS sequence"/>
</dbReference>
<dbReference type="CDD" id="cd00383">
    <property type="entry name" value="trans_reg_C"/>
    <property type="match status" value="1"/>
</dbReference>
<accession>A0ABT7QQB3</accession>
<dbReference type="PANTHER" id="PTHR48111:SF40">
    <property type="entry name" value="PHOSPHATE REGULON TRANSCRIPTIONAL REGULATORY PROTEIN PHOB"/>
    <property type="match status" value="1"/>
</dbReference>
<dbReference type="InterPro" id="IPR001789">
    <property type="entry name" value="Sig_transdc_resp-reg_receiver"/>
</dbReference>
<feature type="DNA-binding region" description="OmpR/PhoB-type" evidence="5">
    <location>
        <begin position="132"/>
        <end position="229"/>
    </location>
</feature>
<keyword evidence="2" id="KW-0902">Two-component regulatory system</keyword>
<evidence type="ECO:0000256" key="4">
    <source>
        <dbReference type="PROSITE-ProRule" id="PRU00169"/>
    </source>
</evidence>
<dbReference type="Gene3D" id="1.10.10.10">
    <property type="entry name" value="Winged helix-like DNA-binding domain superfamily/Winged helix DNA-binding domain"/>
    <property type="match status" value="1"/>
</dbReference>
<dbReference type="InterPro" id="IPR011006">
    <property type="entry name" value="CheY-like_superfamily"/>
</dbReference>
<dbReference type="PROSITE" id="PS51755">
    <property type="entry name" value="OMPR_PHOB"/>
    <property type="match status" value="1"/>
</dbReference>
<dbReference type="SMART" id="SM00448">
    <property type="entry name" value="REC"/>
    <property type="match status" value="1"/>
</dbReference>